<evidence type="ECO:0000313" key="3">
    <source>
        <dbReference type="Proteomes" id="UP000594262"/>
    </source>
</evidence>
<reference evidence="2" key="1">
    <citation type="submission" date="2021-01" db="UniProtKB">
        <authorList>
            <consortium name="EnsemblMetazoa"/>
        </authorList>
    </citation>
    <scope>IDENTIFICATION</scope>
</reference>
<dbReference type="EnsemblMetazoa" id="CLYHEMT019578.2">
    <property type="protein sequence ID" value="CLYHEMP019578.2"/>
    <property type="gene ID" value="CLYHEMG019578"/>
</dbReference>
<protein>
    <submittedName>
        <fullName evidence="2">Uncharacterized protein</fullName>
    </submittedName>
</protein>
<keyword evidence="1" id="KW-1133">Transmembrane helix</keyword>
<evidence type="ECO:0000313" key="2">
    <source>
        <dbReference type="EnsemblMetazoa" id="CLYHEMP019578.2"/>
    </source>
</evidence>
<keyword evidence="1" id="KW-0472">Membrane</keyword>
<proteinExistence type="predicted"/>
<keyword evidence="3" id="KW-1185">Reference proteome</keyword>
<organism evidence="2 3">
    <name type="scientific">Clytia hemisphaerica</name>
    <dbReference type="NCBI Taxonomy" id="252671"/>
    <lineage>
        <taxon>Eukaryota</taxon>
        <taxon>Metazoa</taxon>
        <taxon>Cnidaria</taxon>
        <taxon>Hydrozoa</taxon>
        <taxon>Hydroidolina</taxon>
        <taxon>Leptothecata</taxon>
        <taxon>Obeliida</taxon>
        <taxon>Clytiidae</taxon>
        <taxon>Clytia</taxon>
    </lineage>
</organism>
<feature type="transmembrane region" description="Helical" evidence="1">
    <location>
        <begin position="12"/>
        <end position="38"/>
    </location>
</feature>
<name>A0A7M6DP82_9CNID</name>
<dbReference type="AlphaFoldDB" id="A0A7M6DP82"/>
<evidence type="ECO:0000256" key="1">
    <source>
        <dbReference type="SAM" id="Phobius"/>
    </source>
</evidence>
<sequence length="361" mass="41109">MREWSGLKRAKVILHVNLDIIFVVILQKMLHLIFLLVLTAVKGQQWPEDSSARCTHTSKQTAMYGRFAFQPPLSIKPMTSFEVDIKWDELKFNPISNPHKRGGVYISYTTQVTGGPPGYFGIQIVNNGGNFIFSFWDGDRFTGKGHDKEPKKSSKLVWPINMKNCQRNCQDCGLPQLRELAKKGFTTGTKCFVKYPNMRVGDRYKIGFRRKSKEFTINTADYGGMPKSHSIVDEYDREVTGGLWEMYVEDVDRESRHLVGQMLMEGDGNGMKYIRTFDEMLGCVKCNAIQHKDTRYGPYIGGDGIPVRKPLKMEGLTITGHTTCKKSFISGEKDDMSISFEAGPFTTKTFPQDGKKYQKVW</sequence>
<keyword evidence="1" id="KW-0812">Transmembrane</keyword>
<dbReference type="Proteomes" id="UP000594262">
    <property type="component" value="Unplaced"/>
</dbReference>
<accession>A0A7M6DP82</accession>